<accession>E8RTJ8</accession>
<proteinExistence type="predicted"/>
<feature type="signal peptide" evidence="1">
    <location>
        <begin position="1"/>
        <end position="21"/>
    </location>
</feature>
<evidence type="ECO:0000313" key="2">
    <source>
        <dbReference type="EMBL" id="ADU14819.1"/>
    </source>
</evidence>
<dbReference type="KEGG" id="aex:Astex_3184"/>
<dbReference type="STRING" id="573065.Astex_3184"/>
<dbReference type="AlphaFoldDB" id="E8RTJ8"/>
<keyword evidence="1" id="KW-0732">Signal</keyword>
<name>E8RTJ8_ASTEC</name>
<evidence type="ECO:0008006" key="4">
    <source>
        <dbReference type="Google" id="ProtNLM"/>
    </source>
</evidence>
<reference evidence="3" key="1">
    <citation type="submission" date="2010-12" db="EMBL/GenBank/DDBJ databases">
        <title>Complete sequence of chromosome 2 of Asticcacaulis excentricus CB 48.</title>
        <authorList>
            <consortium name="US DOE Joint Genome Institute"/>
            <person name="Lucas S."/>
            <person name="Copeland A."/>
            <person name="Lapidus A."/>
            <person name="Cheng J.-F."/>
            <person name="Bruce D."/>
            <person name="Goodwin L."/>
            <person name="Pitluck S."/>
            <person name="Teshima H."/>
            <person name="Davenport K."/>
            <person name="Detter J.C."/>
            <person name="Han C."/>
            <person name="Tapia R."/>
            <person name="Land M."/>
            <person name="Hauser L."/>
            <person name="Jeffries C."/>
            <person name="Kyrpides N."/>
            <person name="Ivanova N."/>
            <person name="Ovchinnikova G."/>
            <person name="Brun Y.V."/>
            <person name="Woyke T."/>
        </authorList>
    </citation>
    <scope>NUCLEOTIDE SEQUENCE [LARGE SCALE GENOMIC DNA]</scope>
    <source>
        <strain evidence="3">ATCC 15261 / DSM 4724 / KCTC 12464 / NCIMB 9791 / VKM B-1370 / CB 48</strain>
    </source>
</reference>
<dbReference type="InterPro" id="IPR030972">
    <property type="entry name" value="UrcA_uranyl"/>
</dbReference>
<gene>
    <name evidence="2" type="ordered locus">Astex_3184</name>
</gene>
<dbReference type="OrthoDB" id="7511162at2"/>
<organism evidence="2 3">
    <name type="scientific">Asticcacaulis excentricus (strain ATCC 15261 / DSM 4724 / KCTC 12464 / NCIMB 9791 / VKM B-1370 / CB 48)</name>
    <dbReference type="NCBI Taxonomy" id="573065"/>
    <lineage>
        <taxon>Bacteria</taxon>
        <taxon>Pseudomonadati</taxon>
        <taxon>Pseudomonadota</taxon>
        <taxon>Alphaproteobacteria</taxon>
        <taxon>Caulobacterales</taxon>
        <taxon>Caulobacteraceae</taxon>
        <taxon>Asticcacaulis</taxon>
    </lineage>
</organism>
<dbReference type="Proteomes" id="UP000001492">
    <property type="component" value="Chromosome 2"/>
</dbReference>
<evidence type="ECO:0000256" key="1">
    <source>
        <dbReference type="SAM" id="SignalP"/>
    </source>
</evidence>
<keyword evidence="3" id="KW-1185">Reference proteome</keyword>
<sequence>MKVVVFVLGAALLSGASMAQAETVETRRVATRDLDLSTPKGVERLYSRIQSVAEDVCQSSEGPLTTAEAERVCQVKAVDEAVSRFNSPLLNRLHAAHAPAQAQAEMRLAEQSAKTTLRGK</sequence>
<dbReference type="EMBL" id="CP002396">
    <property type="protein sequence ID" value="ADU14819.1"/>
    <property type="molecule type" value="Genomic_DNA"/>
</dbReference>
<dbReference type="HOGENOM" id="CLU_2044861_0_0_5"/>
<evidence type="ECO:0000313" key="3">
    <source>
        <dbReference type="Proteomes" id="UP000001492"/>
    </source>
</evidence>
<dbReference type="NCBIfam" id="TIGR04433">
    <property type="entry name" value="UrcA_uranyl"/>
    <property type="match status" value="1"/>
</dbReference>
<feature type="chain" id="PRO_5003230079" description="UrcA family protein" evidence="1">
    <location>
        <begin position="22"/>
        <end position="120"/>
    </location>
</feature>
<protein>
    <recommendedName>
        <fullName evidence="4">UrcA family protein</fullName>
    </recommendedName>
</protein>
<dbReference type="RefSeq" id="WP_013480640.1">
    <property type="nucleotide sequence ID" value="NC_014817.1"/>
</dbReference>